<dbReference type="SUPFAM" id="SSF56112">
    <property type="entry name" value="Protein kinase-like (PK-like)"/>
    <property type="match status" value="1"/>
</dbReference>
<dbReference type="PANTHER" id="PTHR43289:SF6">
    <property type="entry name" value="SERINE_THREONINE-PROTEIN KINASE NEKL-3"/>
    <property type="match status" value="1"/>
</dbReference>
<feature type="region of interest" description="Disordered" evidence="9">
    <location>
        <begin position="425"/>
        <end position="543"/>
    </location>
</feature>
<sequence length="543" mass="55696">MSLNSGAVLSGRYRLLRLIATGGMGQVWEADDGVLDRHVAVKVLKAEYSSDPEFVERFRSEAKVTARISHPGIATVYDYGQIDDPASGNPLSYLVMELVVGEPLSDVLAREGTLPMRHTLDMLEQTGRALNAAHAIGLVHRDVKPGNILITPAGQVKLTDFGIAKSMGASAVTQTGMVVGTAQYIAPEQAMGNETSPAGDVYSLGVVGYECLAGRRPFVADSPVSVAMMHVRDTPPPLPDSVPGPVRRVLAEAMAKDPGRRYPDGEAFAEAIADLRAGRDPRLPGAFMAAGAAAGAAAAAAGATAATTVLPDDDPGGVYRAGGSPDPTRAYTRTHPGTAGQPRTEGSRPARPAHPPRPQPAPAATRRQPAPPVTSRPPRRGRGGSGCVGWFLVVFVLVAALAVAAVIALSNAGVFGPGGIFGRTTPTTPPSTAPVTTTTTQAPAPAPEPPPTPTPTPEPAPSPTAVPPAPDLQDMLDSLTSEFSSLIPPEGQPGGGQGQGQDEAQGQDEGQGQGRGQDQAQGQARGAAGDAVPVPARWAGVDG</sequence>
<feature type="compositionally biased region" description="Pro residues" evidence="9">
    <location>
        <begin position="444"/>
        <end position="470"/>
    </location>
</feature>
<keyword evidence="10" id="KW-0472">Membrane</keyword>
<dbReference type="GO" id="GO:0005524">
    <property type="term" value="F:ATP binding"/>
    <property type="evidence" value="ECO:0007669"/>
    <property type="project" value="UniProtKB-KW"/>
</dbReference>
<keyword evidence="4" id="KW-0547">Nucleotide-binding</keyword>
<dbReference type="PROSITE" id="PS00108">
    <property type="entry name" value="PROTEIN_KINASE_ST"/>
    <property type="match status" value="1"/>
</dbReference>
<dbReference type="CDD" id="cd14014">
    <property type="entry name" value="STKc_PknB_like"/>
    <property type="match status" value="1"/>
</dbReference>
<keyword evidence="2" id="KW-0723">Serine/threonine-protein kinase</keyword>
<evidence type="ECO:0000313" key="12">
    <source>
        <dbReference type="EMBL" id="MDV6299139.1"/>
    </source>
</evidence>
<dbReference type="InterPro" id="IPR000719">
    <property type="entry name" value="Prot_kinase_dom"/>
</dbReference>
<protein>
    <recommendedName>
        <fullName evidence="1">non-specific serine/threonine protein kinase</fullName>
        <ecNumber evidence="1">2.7.11.1</ecNumber>
    </recommendedName>
</protein>
<evidence type="ECO:0000256" key="5">
    <source>
        <dbReference type="ARBA" id="ARBA00022777"/>
    </source>
</evidence>
<evidence type="ECO:0000256" key="7">
    <source>
        <dbReference type="ARBA" id="ARBA00047899"/>
    </source>
</evidence>
<accession>A0AAE4QYS8</accession>
<dbReference type="InterPro" id="IPR008271">
    <property type="entry name" value="Ser/Thr_kinase_AS"/>
</dbReference>
<dbReference type="EMBL" id="JAWLKJ010000002">
    <property type="protein sequence ID" value="MDV6299139.1"/>
    <property type="molecule type" value="Genomic_DNA"/>
</dbReference>
<keyword evidence="10" id="KW-0812">Transmembrane</keyword>
<evidence type="ECO:0000256" key="3">
    <source>
        <dbReference type="ARBA" id="ARBA00022679"/>
    </source>
</evidence>
<evidence type="ECO:0000256" key="9">
    <source>
        <dbReference type="SAM" id="MobiDB-lite"/>
    </source>
</evidence>
<evidence type="ECO:0000256" key="2">
    <source>
        <dbReference type="ARBA" id="ARBA00022527"/>
    </source>
</evidence>
<dbReference type="RefSeq" id="WP_317469675.1">
    <property type="nucleotide sequence ID" value="NZ_JAWLKJ010000002.1"/>
</dbReference>
<feature type="transmembrane region" description="Helical" evidence="10">
    <location>
        <begin position="388"/>
        <end position="409"/>
    </location>
</feature>
<dbReference type="FunFam" id="1.10.510.10:FF:000021">
    <property type="entry name" value="Serine/threonine protein kinase"/>
    <property type="match status" value="1"/>
</dbReference>
<dbReference type="Proteomes" id="UP001185873">
    <property type="component" value="Unassembled WGS sequence"/>
</dbReference>
<dbReference type="AlphaFoldDB" id="A0AAE4QYS8"/>
<name>A0AAE4QYS8_9ACTN</name>
<dbReference type="FunFam" id="3.30.200.20:FF:000035">
    <property type="entry name" value="Serine/threonine protein kinase Stk1"/>
    <property type="match status" value="1"/>
</dbReference>
<comment type="caution">
    <text evidence="12">The sequence shown here is derived from an EMBL/GenBank/DDBJ whole genome shotgun (WGS) entry which is preliminary data.</text>
</comment>
<comment type="catalytic activity">
    <reaction evidence="8">
        <text>L-seryl-[protein] + ATP = O-phospho-L-seryl-[protein] + ADP + H(+)</text>
        <dbReference type="Rhea" id="RHEA:17989"/>
        <dbReference type="Rhea" id="RHEA-COMP:9863"/>
        <dbReference type="Rhea" id="RHEA-COMP:11604"/>
        <dbReference type="ChEBI" id="CHEBI:15378"/>
        <dbReference type="ChEBI" id="CHEBI:29999"/>
        <dbReference type="ChEBI" id="CHEBI:30616"/>
        <dbReference type="ChEBI" id="CHEBI:83421"/>
        <dbReference type="ChEBI" id="CHEBI:456216"/>
        <dbReference type="EC" id="2.7.11.1"/>
    </reaction>
</comment>
<dbReference type="GO" id="GO:0004674">
    <property type="term" value="F:protein serine/threonine kinase activity"/>
    <property type="evidence" value="ECO:0007669"/>
    <property type="project" value="UniProtKB-KW"/>
</dbReference>
<dbReference type="Gene3D" id="3.30.200.20">
    <property type="entry name" value="Phosphorylase Kinase, domain 1"/>
    <property type="match status" value="1"/>
</dbReference>
<evidence type="ECO:0000259" key="11">
    <source>
        <dbReference type="PROSITE" id="PS50011"/>
    </source>
</evidence>
<keyword evidence="6" id="KW-0067">ATP-binding</keyword>
<dbReference type="GO" id="GO:0045717">
    <property type="term" value="P:negative regulation of fatty acid biosynthetic process"/>
    <property type="evidence" value="ECO:0007669"/>
    <property type="project" value="UniProtKB-ARBA"/>
</dbReference>
<dbReference type="PROSITE" id="PS50011">
    <property type="entry name" value="PROTEIN_KINASE_DOM"/>
    <property type="match status" value="1"/>
</dbReference>
<reference evidence="12" key="1">
    <citation type="submission" date="2023-10" db="EMBL/GenBank/DDBJ databases">
        <title>Development of a sustainable strategy for remediation of hydrocarbon-contaminated territories based on the waste exchange concept.</title>
        <authorList>
            <person name="Krivoruchko A."/>
        </authorList>
    </citation>
    <scope>NUCLEOTIDE SEQUENCE</scope>
    <source>
        <strain evidence="12">IEGM 1175</strain>
    </source>
</reference>
<evidence type="ECO:0000256" key="1">
    <source>
        <dbReference type="ARBA" id="ARBA00012513"/>
    </source>
</evidence>
<feature type="domain" description="Protein kinase" evidence="11">
    <location>
        <begin position="13"/>
        <end position="283"/>
    </location>
</feature>
<dbReference type="Gene3D" id="1.10.510.10">
    <property type="entry name" value="Transferase(Phosphotransferase) domain 1"/>
    <property type="match status" value="1"/>
</dbReference>
<dbReference type="SMART" id="SM00220">
    <property type="entry name" value="S_TKc"/>
    <property type="match status" value="1"/>
</dbReference>
<evidence type="ECO:0000256" key="4">
    <source>
        <dbReference type="ARBA" id="ARBA00022741"/>
    </source>
</evidence>
<evidence type="ECO:0000256" key="8">
    <source>
        <dbReference type="ARBA" id="ARBA00048679"/>
    </source>
</evidence>
<dbReference type="InterPro" id="IPR011009">
    <property type="entry name" value="Kinase-like_dom_sf"/>
</dbReference>
<proteinExistence type="predicted"/>
<feature type="region of interest" description="Disordered" evidence="9">
    <location>
        <begin position="308"/>
        <end position="383"/>
    </location>
</feature>
<gene>
    <name evidence="12" type="ORF">R3P82_08425</name>
</gene>
<organism evidence="12 13">
    <name type="scientific">Dietzia maris</name>
    <dbReference type="NCBI Taxonomy" id="37915"/>
    <lineage>
        <taxon>Bacteria</taxon>
        <taxon>Bacillati</taxon>
        <taxon>Actinomycetota</taxon>
        <taxon>Actinomycetes</taxon>
        <taxon>Mycobacteriales</taxon>
        <taxon>Dietziaceae</taxon>
        <taxon>Dietzia</taxon>
    </lineage>
</organism>
<dbReference type="EC" id="2.7.11.1" evidence="1"/>
<keyword evidence="5 12" id="KW-0418">Kinase</keyword>
<comment type="catalytic activity">
    <reaction evidence="7">
        <text>L-threonyl-[protein] + ATP = O-phospho-L-threonyl-[protein] + ADP + H(+)</text>
        <dbReference type="Rhea" id="RHEA:46608"/>
        <dbReference type="Rhea" id="RHEA-COMP:11060"/>
        <dbReference type="Rhea" id="RHEA-COMP:11605"/>
        <dbReference type="ChEBI" id="CHEBI:15378"/>
        <dbReference type="ChEBI" id="CHEBI:30013"/>
        <dbReference type="ChEBI" id="CHEBI:30616"/>
        <dbReference type="ChEBI" id="CHEBI:61977"/>
        <dbReference type="ChEBI" id="CHEBI:456216"/>
        <dbReference type="EC" id="2.7.11.1"/>
    </reaction>
</comment>
<feature type="compositionally biased region" description="Low complexity" evidence="9">
    <location>
        <begin position="516"/>
        <end position="531"/>
    </location>
</feature>
<evidence type="ECO:0000256" key="6">
    <source>
        <dbReference type="ARBA" id="ARBA00022840"/>
    </source>
</evidence>
<feature type="compositionally biased region" description="Pro residues" evidence="9">
    <location>
        <begin position="352"/>
        <end position="361"/>
    </location>
</feature>
<dbReference type="Pfam" id="PF00069">
    <property type="entry name" value="Pkinase"/>
    <property type="match status" value="1"/>
</dbReference>
<dbReference type="PANTHER" id="PTHR43289">
    <property type="entry name" value="MITOGEN-ACTIVATED PROTEIN KINASE KINASE KINASE 20-RELATED"/>
    <property type="match status" value="1"/>
</dbReference>
<evidence type="ECO:0000256" key="10">
    <source>
        <dbReference type="SAM" id="Phobius"/>
    </source>
</evidence>
<keyword evidence="10" id="KW-1133">Transmembrane helix</keyword>
<evidence type="ECO:0000313" key="13">
    <source>
        <dbReference type="Proteomes" id="UP001185873"/>
    </source>
</evidence>
<feature type="compositionally biased region" description="Low complexity" evidence="9">
    <location>
        <begin position="433"/>
        <end position="443"/>
    </location>
</feature>
<keyword evidence="3 12" id="KW-0808">Transferase</keyword>